<dbReference type="EMBL" id="CADEHS020000093">
    <property type="protein sequence ID" value="CAG9949489.1"/>
    <property type="molecule type" value="Genomic_DNA"/>
</dbReference>
<evidence type="ECO:0000313" key="2">
    <source>
        <dbReference type="Proteomes" id="UP000836387"/>
    </source>
</evidence>
<gene>
    <name evidence="1" type="ORF">CRV2_00018950</name>
</gene>
<name>A0ACA9U9M6_BIOOC</name>
<protein>
    <submittedName>
        <fullName evidence="1">Uncharacterized protein</fullName>
    </submittedName>
</protein>
<accession>A0ACA9U9M6</accession>
<proteinExistence type="predicted"/>
<sequence>MASLSSLSEDGLKSLFGTDVELTVYDKRFEAAKLFRKIRENMEINAKKLSTLKLADYHKSTKKALVKSTLEKARAEGIENNVILSLVSGLTKAEAFDMIILYSYNIRSGEFEQLKNSELLSVLPRLREGLKKELTLDSGLRTYFEGAIETALGTTLLNVINDSHQQTPTLPMILRGFRYQTAKIHGIDVVLKGSMLHSAVKTSLGWRTERSMHTEDSNSLWVDAPATYGDDIVFHITTSWDEGWNIVQTLAFKSSFQY</sequence>
<organism evidence="1 2">
    <name type="scientific">Clonostachys rosea f. rosea IK726</name>
    <dbReference type="NCBI Taxonomy" id="1349383"/>
    <lineage>
        <taxon>Eukaryota</taxon>
        <taxon>Fungi</taxon>
        <taxon>Dikarya</taxon>
        <taxon>Ascomycota</taxon>
        <taxon>Pezizomycotina</taxon>
        <taxon>Sordariomycetes</taxon>
        <taxon>Hypocreomycetidae</taxon>
        <taxon>Hypocreales</taxon>
        <taxon>Bionectriaceae</taxon>
        <taxon>Clonostachys</taxon>
    </lineage>
</organism>
<comment type="caution">
    <text evidence="1">The sequence shown here is derived from an EMBL/GenBank/DDBJ whole genome shotgun (WGS) entry which is preliminary data.</text>
</comment>
<keyword evidence="2" id="KW-1185">Reference proteome</keyword>
<reference evidence="1" key="2">
    <citation type="submission" date="2021-10" db="EMBL/GenBank/DDBJ databases">
        <authorList>
            <person name="Piombo E."/>
        </authorList>
    </citation>
    <scope>NUCLEOTIDE SEQUENCE</scope>
</reference>
<dbReference type="Proteomes" id="UP000836387">
    <property type="component" value="Unassembled WGS sequence"/>
</dbReference>
<reference evidence="1" key="1">
    <citation type="submission" date="2020-04" db="EMBL/GenBank/DDBJ databases">
        <authorList>
            <person name="Broberg M."/>
        </authorList>
    </citation>
    <scope>NUCLEOTIDE SEQUENCE</scope>
</reference>
<evidence type="ECO:0000313" key="1">
    <source>
        <dbReference type="EMBL" id="CAG9949489.1"/>
    </source>
</evidence>